<evidence type="ECO:0000313" key="13">
    <source>
        <dbReference type="Proteomes" id="UP000095401"/>
    </source>
</evidence>
<keyword evidence="6" id="KW-0472">Membrane</keyword>
<dbReference type="InterPro" id="IPR058625">
    <property type="entry name" value="MdtA-like_BSH"/>
</dbReference>
<feature type="domain" description="Multidrug resistance protein MdtA-like C-terminal permuted SH3" evidence="11">
    <location>
        <begin position="267"/>
        <end position="321"/>
    </location>
</feature>
<keyword evidence="4" id="KW-1003">Cell membrane</keyword>
<feature type="domain" description="Multidrug resistance protein MdtA-like beta-barrel" evidence="10">
    <location>
        <begin position="178"/>
        <end position="262"/>
    </location>
</feature>
<name>A0A1D8IN57_9GAMM</name>
<dbReference type="PANTHER" id="PTHR30469:SF36">
    <property type="entry name" value="BLL3903 PROTEIN"/>
    <property type="match status" value="1"/>
</dbReference>
<dbReference type="Pfam" id="PF25944">
    <property type="entry name" value="Beta-barrel_RND"/>
    <property type="match status" value="1"/>
</dbReference>
<organism evidence="12 13">
    <name type="scientific">Acidihalobacter yilgarnensis</name>
    <dbReference type="NCBI Taxonomy" id="2819280"/>
    <lineage>
        <taxon>Bacteria</taxon>
        <taxon>Pseudomonadati</taxon>
        <taxon>Pseudomonadota</taxon>
        <taxon>Gammaproteobacteria</taxon>
        <taxon>Chromatiales</taxon>
        <taxon>Ectothiorhodospiraceae</taxon>
        <taxon>Acidihalobacter</taxon>
    </lineage>
</organism>
<evidence type="ECO:0000259" key="10">
    <source>
        <dbReference type="Pfam" id="PF25944"/>
    </source>
</evidence>
<dbReference type="InterPro" id="IPR058626">
    <property type="entry name" value="MdtA-like_b-barrel"/>
</dbReference>
<dbReference type="AlphaFoldDB" id="A0A1D8IN57"/>
<dbReference type="Pfam" id="PF25876">
    <property type="entry name" value="HH_MFP_RND"/>
    <property type="match status" value="1"/>
</dbReference>
<feature type="domain" description="Multidrug resistance protein MdtA-like barrel-sandwich hybrid" evidence="9">
    <location>
        <begin position="33"/>
        <end position="171"/>
    </location>
</feature>
<dbReference type="InterPro" id="IPR058624">
    <property type="entry name" value="MdtA-like_HH"/>
</dbReference>
<dbReference type="Gene3D" id="2.40.420.20">
    <property type="match status" value="1"/>
</dbReference>
<keyword evidence="3" id="KW-0813">Transport</keyword>
<feature type="region of interest" description="Disordered" evidence="7">
    <location>
        <begin position="343"/>
        <end position="371"/>
    </location>
</feature>
<evidence type="ECO:0000256" key="6">
    <source>
        <dbReference type="ARBA" id="ARBA00023136"/>
    </source>
</evidence>
<dbReference type="PANTHER" id="PTHR30469">
    <property type="entry name" value="MULTIDRUG RESISTANCE PROTEIN MDTA"/>
    <property type="match status" value="1"/>
</dbReference>
<dbReference type="Gene3D" id="2.40.30.170">
    <property type="match status" value="1"/>
</dbReference>
<evidence type="ECO:0000256" key="3">
    <source>
        <dbReference type="ARBA" id="ARBA00022448"/>
    </source>
</evidence>
<dbReference type="Gene3D" id="2.40.50.100">
    <property type="match status" value="1"/>
</dbReference>
<gene>
    <name evidence="12" type="ORF">BI364_07975</name>
</gene>
<dbReference type="InterPro" id="IPR006143">
    <property type="entry name" value="RND_pump_MFP"/>
</dbReference>
<reference evidence="13" key="1">
    <citation type="submission" date="2016-09" db="EMBL/GenBank/DDBJ databases">
        <title>Acidihalobacter prosperus F5.</title>
        <authorList>
            <person name="Khaleque H.N."/>
            <person name="Ramsay J.P."/>
            <person name="Kaksonen A.H."/>
            <person name="Boxall N.J."/>
            <person name="Watkin E.L.J."/>
        </authorList>
    </citation>
    <scope>NUCLEOTIDE SEQUENCE [LARGE SCALE GENOMIC DNA]</scope>
    <source>
        <strain evidence="13">F5</strain>
    </source>
</reference>
<evidence type="ECO:0000256" key="1">
    <source>
        <dbReference type="ARBA" id="ARBA00004236"/>
    </source>
</evidence>
<sequence>MAGMAVPVQVSQVTTRDMPVTTTSVGTVQSLHTVTVRPQITGMLSAVAVHSGQTVKAGEILFRVDSAPFSAALKQAEAKLRGDRAQQKYTADQVAALRPLVAKDYVTRQSFEQAQATASAAAALVEQDRYALETARIQLAYTTIRSPIAGRLGAVDIKAGNVVQANTSTLVTINQMNPVEVNFSVPQSQLPATRVALAATPVADNVALFREDDQGKPLGMGRLSFVDNTVDAGTGTVALRALANNPENRLWPGQFVVVRLTLSTLQNAKVVPARSIQQGQRGPFVYVVRHNHAEMQPVKLAFITDDLAVVDTGLAVGDAVVDPIPARMRPGALVRVIESHPRGEAAGTGRSARLYHPEARRPVGMRDKNAP</sequence>
<evidence type="ECO:0000256" key="5">
    <source>
        <dbReference type="ARBA" id="ARBA00022519"/>
    </source>
</evidence>
<feature type="domain" description="Multidrug resistance protein MdtA-like alpha-helical hairpin" evidence="8">
    <location>
        <begin position="73"/>
        <end position="142"/>
    </location>
</feature>
<feature type="compositionally biased region" description="Basic and acidic residues" evidence="7">
    <location>
        <begin position="355"/>
        <end position="371"/>
    </location>
</feature>
<evidence type="ECO:0000256" key="2">
    <source>
        <dbReference type="ARBA" id="ARBA00009477"/>
    </source>
</evidence>
<dbReference type="Gene3D" id="1.10.287.470">
    <property type="entry name" value="Helix hairpin bin"/>
    <property type="match status" value="1"/>
</dbReference>
<dbReference type="InterPro" id="IPR058627">
    <property type="entry name" value="MdtA-like_C"/>
</dbReference>
<accession>A0A1D8IN57</accession>
<evidence type="ECO:0000256" key="7">
    <source>
        <dbReference type="SAM" id="MobiDB-lite"/>
    </source>
</evidence>
<dbReference type="Pfam" id="PF25967">
    <property type="entry name" value="RND-MFP_C"/>
    <property type="match status" value="1"/>
</dbReference>
<dbReference type="GO" id="GO:0015562">
    <property type="term" value="F:efflux transmembrane transporter activity"/>
    <property type="evidence" value="ECO:0007669"/>
    <property type="project" value="TreeGrafter"/>
</dbReference>
<comment type="similarity">
    <text evidence="2">Belongs to the membrane fusion protein (MFP) (TC 8.A.1) family.</text>
</comment>
<proteinExistence type="inferred from homology"/>
<evidence type="ECO:0000259" key="8">
    <source>
        <dbReference type="Pfam" id="PF25876"/>
    </source>
</evidence>
<dbReference type="NCBIfam" id="TIGR01730">
    <property type="entry name" value="RND_mfp"/>
    <property type="match status" value="1"/>
</dbReference>
<evidence type="ECO:0000313" key="12">
    <source>
        <dbReference type="EMBL" id="AOU97909.1"/>
    </source>
</evidence>
<keyword evidence="13" id="KW-1185">Reference proteome</keyword>
<dbReference type="SUPFAM" id="SSF111369">
    <property type="entry name" value="HlyD-like secretion proteins"/>
    <property type="match status" value="1"/>
</dbReference>
<comment type="subcellular location">
    <subcellularLocation>
        <location evidence="1">Cell membrane</location>
    </subcellularLocation>
</comment>
<protein>
    <submittedName>
        <fullName evidence="12">Uncharacterized protein</fullName>
    </submittedName>
</protein>
<evidence type="ECO:0000259" key="9">
    <source>
        <dbReference type="Pfam" id="PF25917"/>
    </source>
</evidence>
<evidence type="ECO:0000259" key="11">
    <source>
        <dbReference type="Pfam" id="PF25967"/>
    </source>
</evidence>
<dbReference type="KEGG" id="aprs:BI364_07975"/>
<evidence type="ECO:0000256" key="4">
    <source>
        <dbReference type="ARBA" id="ARBA00022475"/>
    </source>
</evidence>
<dbReference type="Pfam" id="PF25917">
    <property type="entry name" value="BSH_RND"/>
    <property type="match status" value="1"/>
</dbReference>
<dbReference type="Proteomes" id="UP000095401">
    <property type="component" value="Chromosome"/>
</dbReference>
<keyword evidence="5" id="KW-0997">Cell inner membrane</keyword>
<dbReference type="EMBL" id="CP017415">
    <property type="protein sequence ID" value="AOU97909.1"/>
    <property type="molecule type" value="Genomic_DNA"/>
</dbReference>
<dbReference type="GO" id="GO:1990281">
    <property type="term" value="C:efflux pump complex"/>
    <property type="evidence" value="ECO:0007669"/>
    <property type="project" value="TreeGrafter"/>
</dbReference>